<comment type="subcellular location">
    <subcellularLocation>
        <location evidence="1 12">Host nucleus</location>
    </subcellularLocation>
</comment>
<dbReference type="Proteomes" id="UP000052088">
    <property type="component" value="Segment"/>
</dbReference>
<dbReference type="GO" id="GO:0039693">
    <property type="term" value="P:viral DNA genome replication"/>
    <property type="evidence" value="ECO:0007669"/>
    <property type="project" value="UniProtKB-UniRule"/>
</dbReference>
<dbReference type="Gene3D" id="1.10.287.30">
    <property type="entry name" value="E2 (early) protein, N terminal domain, subdomain 1"/>
    <property type="match status" value="1"/>
</dbReference>
<comment type="function">
    <text evidence="12">Plays a role in the initiation of viral DNA replication. A dimer of E2 interacts with a dimer of E1 in order to improve specificity of E1 DNA binding activity. Once the complex recognizes and binds DNA at specific sites, the E2 dimer is removed from DNA. E2 also regulates viral transcription through binding to the E2RE response element (5'-ACCNNNNNNGGT-3') present in multiple copies in the regulatory regions of the viral genome. Activates or represses transcription depending on E2RE's position with regards to proximal promoter elements including the TATA-box. Repression occurs by sterically hindering the assembly of the transcription initiation complex.</text>
</comment>
<dbReference type="InterPro" id="IPR036050">
    <property type="entry name" value="Regulatory_protein_E2_N"/>
</dbReference>
<dbReference type="KEGG" id="vg:11175054"/>
<dbReference type="SUPFAM" id="SSF51332">
    <property type="entry name" value="E2 regulatory, transactivation domain"/>
    <property type="match status" value="1"/>
</dbReference>
<gene>
    <name evidence="12" type="primary">E2</name>
</gene>
<dbReference type="InterPro" id="IPR042503">
    <property type="entry name" value="Regulatory_protein_E2_N_1"/>
</dbReference>
<feature type="domain" description="Papillomavirus E2 C-terminal" evidence="15">
    <location>
        <begin position="279"/>
        <end position="358"/>
    </location>
</feature>
<dbReference type="InterPro" id="IPR033668">
    <property type="entry name" value="Reg_prot_E2"/>
</dbReference>
<evidence type="ECO:0000256" key="1">
    <source>
        <dbReference type="ARBA" id="ARBA00004147"/>
    </source>
</evidence>
<accession>G3DRD3</accession>
<evidence type="ECO:0000256" key="7">
    <source>
        <dbReference type="ARBA" id="ARBA00022705"/>
    </source>
</evidence>
<keyword evidence="8 12" id="KW-0805">Transcription regulation</keyword>
<dbReference type="OrthoDB" id="15886at10239"/>
<comment type="similarity">
    <text evidence="12">Belongs to the papillomaviridae E2 protein family.</text>
</comment>
<evidence type="ECO:0000313" key="17">
    <source>
        <dbReference type="Proteomes" id="UP000052088"/>
    </source>
</evidence>
<evidence type="ECO:0000256" key="10">
    <source>
        <dbReference type="ARBA" id="ARBA00023159"/>
    </source>
</evidence>
<dbReference type="Pfam" id="PF00511">
    <property type="entry name" value="PPV_E2_C"/>
    <property type="match status" value="1"/>
</dbReference>
<evidence type="ECO:0000259" key="15">
    <source>
        <dbReference type="Pfam" id="PF00511"/>
    </source>
</evidence>
<dbReference type="Gene3D" id="3.30.70.330">
    <property type="match status" value="1"/>
</dbReference>
<name>G3DRD3_9PAPI</name>
<dbReference type="Gene3D" id="2.170.200.10">
    <property type="entry name" value="Papillomavirus E2 early protein domain"/>
    <property type="match status" value="1"/>
</dbReference>
<comment type="similarity">
    <text evidence="2">Belongs to the papillomaviridae E8^E2C protein family.</text>
</comment>
<dbReference type="InterPro" id="IPR035975">
    <property type="entry name" value="E2/EBNA1_C_sf"/>
</dbReference>
<keyword evidence="6 12" id="KW-1048">Host nucleus</keyword>
<dbReference type="RefSeq" id="YP_004857838.1">
    <property type="nucleotide sequence ID" value="NC_016013.1"/>
</dbReference>
<dbReference type="EMBL" id="HQ262535">
    <property type="protein sequence ID" value="AEO16186.1"/>
    <property type="molecule type" value="Genomic_DNA"/>
</dbReference>
<protein>
    <recommendedName>
        <fullName evidence="12">Regulatory protein E2</fullName>
    </recommendedName>
</protein>
<evidence type="ECO:0000259" key="14">
    <source>
        <dbReference type="Pfam" id="PF00508"/>
    </source>
</evidence>
<dbReference type="InterPro" id="IPR001866">
    <property type="entry name" value="PPV_E2_N"/>
</dbReference>
<evidence type="ECO:0000313" key="16">
    <source>
        <dbReference type="EMBL" id="AEO16186.1"/>
    </source>
</evidence>
<evidence type="ECO:0000256" key="12">
    <source>
        <dbReference type="HAMAP-Rule" id="MF_04001"/>
    </source>
</evidence>
<feature type="region of interest" description="Disordered" evidence="13">
    <location>
        <begin position="196"/>
        <end position="264"/>
    </location>
</feature>
<dbReference type="InterPro" id="IPR042504">
    <property type="entry name" value="Regulatory_protein_E2_N_2"/>
</dbReference>
<evidence type="ECO:0000256" key="2">
    <source>
        <dbReference type="ARBA" id="ARBA00007794"/>
    </source>
</evidence>
<evidence type="ECO:0000256" key="4">
    <source>
        <dbReference type="ARBA" id="ARBA00022518"/>
    </source>
</evidence>
<evidence type="ECO:0000256" key="8">
    <source>
        <dbReference type="ARBA" id="ARBA00023015"/>
    </source>
</evidence>
<keyword evidence="7 12" id="KW-0235">DNA replication</keyword>
<evidence type="ECO:0000256" key="11">
    <source>
        <dbReference type="ARBA" id="ARBA00023163"/>
    </source>
</evidence>
<dbReference type="GO" id="GO:0042025">
    <property type="term" value="C:host cell nucleus"/>
    <property type="evidence" value="ECO:0007669"/>
    <property type="project" value="UniProtKB-SubCell"/>
</dbReference>
<comment type="caution">
    <text evidence="12">Lacks conserved residue(s) required for the propagation of feature annotation.</text>
</comment>
<dbReference type="SUPFAM" id="SSF54957">
    <property type="entry name" value="Viral DNA-binding domain"/>
    <property type="match status" value="1"/>
</dbReference>
<keyword evidence="5 12" id="KW-0597">Phosphoprotein</keyword>
<keyword evidence="3 12" id="KW-0678">Repressor</keyword>
<evidence type="ECO:0000256" key="13">
    <source>
        <dbReference type="SAM" id="MobiDB-lite"/>
    </source>
</evidence>
<dbReference type="InterPro" id="IPR012677">
    <property type="entry name" value="Nucleotide-bd_a/b_plait_sf"/>
</dbReference>
<comment type="subunit">
    <text evidence="12">Binds DNA as homodimer. Interacts with protein E1; this interaction greatly increases E1 DNA-binding activity. Interacts with protein L1; this interaction enhances E2-dependent replication and transcription activation. Interacts with protein L2; this interaction inhibits E2 transcriptional activity but not DNA replication function E2. Interacts with protein E7; this interaction inhibits E7 oncogenic activity. Interacts with host TAF1; this interaction modulates E2-dependent transcriptional regulation. Interacts with host BRD4; this interaction mediates E2 transcriptional activation function. Additionally, the interaction with host BRD4 on mitotic chromosomes mediates tethering of the viral genome. Interacts with host TOPBP1; this interaction is required for optimal viral DNA replication.</text>
</comment>
<evidence type="ECO:0000256" key="3">
    <source>
        <dbReference type="ARBA" id="ARBA00022491"/>
    </source>
</evidence>
<keyword evidence="4 12" id="KW-0244">Early protein</keyword>
<keyword evidence="12" id="KW-0832">Ubl conjugation</keyword>
<dbReference type="GO" id="GO:0000166">
    <property type="term" value="F:nucleotide binding"/>
    <property type="evidence" value="ECO:0007669"/>
    <property type="project" value="UniProtKB-UniRule"/>
</dbReference>
<keyword evidence="10 12" id="KW-0010">Activator</keyword>
<keyword evidence="9 12" id="KW-0238">DNA-binding</keyword>
<dbReference type="InterPro" id="IPR000427">
    <property type="entry name" value="Papillomavirus_E2_C"/>
</dbReference>
<dbReference type="GO" id="GO:0006275">
    <property type="term" value="P:regulation of DNA replication"/>
    <property type="evidence" value="ECO:0007669"/>
    <property type="project" value="UniProtKB-UniRule"/>
</dbReference>
<dbReference type="GO" id="GO:0006351">
    <property type="term" value="P:DNA-templated transcription"/>
    <property type="evidence" value="ECO:0007669"/>
    <property type="project" value="UniProtKB-UniRule"/>
</dbReference>
<evidence type="ECO:0000256" key="6">
    <source>
        <dbReference type="ARBA" id="ARBA00022562"/>
    </source>
</evidence>
<dbReference type="GO" id="GO:0006260">
    <property type="term" value="P:DNA replication"/>
    <property type="evidence" value="ECO:0007669"/>
    <property type="project" value="UniProtKB-KW"/>
</dbReference>
<feature type="compositionally biased region" description="Basic and acidic residues" evidence="13">
    <location>
        <begin position="253"/>
        <end position="264"/>
    </location>
</feature>
<keyword evidence="11 12" id="KW-0804">Transcription</keyword>
<dbReference type="HAMAP" id="MF_04001">
    <property type="entry name" value="PPV_E2"/>
    <property type="match status" value="1"/>
</dbReference>
<evidence type="ECO:0000256" key="9">
    <source>
        <dbReference type="ARBA" id="ARBA00023125"/>
    </source>
</evidence>
<evidence type="ECO:0000256" key="5">
    <source>
        <dbReference type="ARBA" id="ARBA00022553"/>
    </source>
</evidence>
<sequence>METLRKRLDAVQEALLDIYETAENTLETQIKHWKLVRQEQTLLYFARQQGLSHIGLQTVPALQISESKAKEAIEIQLYLESLQNSKYGDEPWTMQETSALTFFAVPSRTFKKGPTTVVVQFEQHTQSYTTWTYLYIQTDTDMWTKYVGKVSNEGAYYSAGGGLKTFYISFSAEAKKYNTDNWTLVYKQLPVLTSSITPLQSPTGTTDTAETQPAGGRPKRRYGRRSESPRPRRRREDQEASSPGGVPVAPEDVGSRNRTVEAKRSSRLARLLDEARDPPIVVLKGNPNSLKCLRYRLRHQYSKEFQHISTTFQWVDTVDSARLGRGRMLVMFTDDAQRMHFLKHVPLPKHITAFKGQLDGI</sequence>
<feature type="compositionally biased region" description="Basic and acidic residues" evidence="13">
    <location>
        <begin position="224"/>
        <end position="238"/>
    </location>
</feature>
<dbReference type="GO" id="GO:0003700">
    <property type="term" value="F:DNA-binding transcription factor activity"/>
    <property type="evidence" value="ECO:0007669"/>
    <property type="project" value="UniProtKB-UniRule"/>
</dbReference>
<reference evidence="16 17" key="1">
    <citation type="journal article" date="2011" name="Virol. J.">
        <title>Novel snake papillomavirus does not cluster with other non-mammalian papillomaviruses.</title>
        <authorList>
            <person name="Lange C.E."/>
            <person name="Favrot C."/>
            <person name="Ackermann M."/>
            <person name="Gull J."/>
            <person name="Vetsch E."/>
            <person name="Tobler K."/>
        </authorList>
    </citation>
    <scope>NUCLEOTIDE SEQUENCE [LARGE SCALE GENOMIC DNA]</scope>
    <source>
        <strain evidence="17">Isolate Zurich 2009</strain>
    </source>
</reference>
<proteinExistence type="inferred from homology"/>
<comment type="PTM">
    <text evidence="12">Phosphorylated.</text>
</comment>
<dbReference type="Pfam" id="PF00508">
    <property type="entry name" value="PPV_E2_N"/>
    <property type="match status" value="1"/>
</dbReference>
<feature type="region of interest" description="DNA-binding domain" evidence="12">
    <location>
        <begin position="277"/>
        <end position="361"/>
    </location>
</feature>
<keyword evidence="12" id="KW-1017">Isopeptide bond</keyword>
<organism evidence="16 17">
    <name type="scientific">Morelia spilota papillomavirus 1</name>
    <dbReference type="NCBI Taxonomy" id="1081054"/>
    <lineage>
        <taxon>Viruses</taxon>
        <taxon>Monodnaviria</taxon>
        <taxon>Shotokuvirae</taxon>
        <taxon>Cossaviricota</taxon>
        <taxon>Papovaviricetes</taxon>
        <taxon>Zurhausenvirales</taxon>
        <taxon>Papillomaviridae</taxon>
        <taxon>Firstpapillomavirinae</taxon>
        <taxon>Dyomupapillomavirus</taxon>
        <taxon>Dyomupapillomavirus 1</taxon>
    </lineage>
</organism>
<dbReference type="GO" id="GO:0003677">
    <property type="term" value="F:DNA binding"/>
    <property type="evidence" value="ECO:0007669"/>
    <property type="project" value="UniProtKB-UniRule"/>
</dbReference>
<feature type="compositionally biased region" description="Polar residues" evidence="13">
    <location>
        <begin position="196"/>
        <end position="211"/>
    </location>
</feature>
<comment type="PTM">
    <text evidence="12">Sumoylation plays a regulatory role in E2 transcriptional activity.</text>
</comment>
<keyword evidence="17" id="KW-1185">Reference proteome</keyword>
<feature type="domain" description="Papillomavirus E2 N-terminal" evidence="14">
    <location>
        <begin position="1"/>
        <end position="188"/>
    </location>
</feature>
<feature type="cross-link" description="Glycyl lysine isopeptide (Lys-Gly) (interchain with G-Cter in SUMO)" evidence="12">
    <location>
        <position position="284"/>
    </location>
</feature>